<dbReference type="EMBL" id="JAGGKK010000001">
    <property type="protein sequence ID" value="MBP1947536.1"/>
    <property type="molecule type" value="Genomic_DNA"/>
</dbReference>
<dbReference type="Pfam" id="PF13129">
    <property type="entry name" value="DUF3953"/>
    <property type="match status" value="1"/>
</dbReference>
<evidence type="ECO:0000313" key="2">
    <source>
        <dbReference type="EMBL" id="MBP1947536.1"/>
    </source>
</evidence>
<keyword evidence="3" id="KW-1185">Reference proteome</keyword>
<dbReference type="RefSeq" id="WP_209479145.1">
    <property type="nucleotide sequence ID" value="NZ_JAGGKK010000001.1"/>
</dbReference>
<feature type="transmembrane region" description="Helical" evidence="1">
    <location>
        <begin position="57"/>
        <end position="76"/>
    </location>
</feature>
<keyword evidence="1" id="KW-0472">Membrane</keyword>
<accession>A0ABS4H9G4</accession>
<organism evidence="2 3">
    <name type="scientific">Virgibacillus litoralis</name>
    <dbReference type="NCBI Taxonomy" id="578221"/>
    <lineage>
        <taxon>Bacteria</taxon>
        <taxon>Bacillati</taxon>
        <taxon>Bacillota</taxon>
        <taxon>Bacilli</taxon>
        <taxon>Bacillales</taxon>
        <taxon>Bacillaceae</taxon>
        <taxon>Virgibacillus</taxon>
    </lineage>
</organism>
<gene>
    <name evidence="2" type="ORF">J2Z82_000459</name>
</gene>
<evidence type="ECO:0000256" key="1">
    <source>
        <dbReference type="SAM" id="Phobius"/>
    </source>
</evidence>
<keyword evidence="1" id="KW-0812">Transmembrane</keyword>
<proteinExistence type="predicted"/>
<name>A0ABS4H9G4_9BACI</name>
<dbReference type="InterPro" id="IPR025018">
    <property type="entry name" value="DUF3953"/>
</dbReference>
<protein>
    <submittedName>
        <fullName evidence="2">Phosphotransferase system glucose/maltose/N-acetylglucosamine-specific IIC component</fullName>
    </submittedName>
</protein>
<feature type="transmembrane region" description="Helical" evidence="1">
    <location>
        <begin position="5"/>
        <end position="22"/>
    </location>
</feature>
<feature type="transmembrane region" description="Helical" evidence="1">
    <location>
        <begin position="28"/>
        <end position="45"/>
    </location>
</feature>
<keyword evidence="1" id="KW-1133">Transmembrane helix</keyword>
<reference evidence="2 3" key="1">
    <citation type="submission" date="2021-03" db="EMBL/GenBank/DDBJ databases">
        <title>Genomic Encyclopedia of Type Strains, Phase IV (KMG-IV): sequencing the most valuable type-strain genomes for metagenomic binning, comparative biology and taxonomic classification.</title>
        <authorList>
            <person name="Goeker M."/>
        </authorList>
    </citation>
    <scope>NUCLEOTIDE SEQUENCE [LARGE SCALE GENOMIC DNA]</scope>
    <source>
        <strain evidence="2 3">DSM 21085</strain>
    </source>
</reference>
<dbReference type="Proteomes" id="UP001519328">
    <property type="component" value="Unassembled WGS sequence"/>
</dbReference>
<evidence type="ECO:0000313" key="3">
    <source>
        <dbReference type="Proteomes" id="UP001519328"/>
    </source>
</evidence>
<comment type="caution">
    <text evidence="2">The sequence shown here is derived from an EMBL/GenBank/DDBJ whole genome shotgun (WGS) entry which is preliminary data.</text>
</comment>
<sequence>MLIILHIIFSVVAISFAAYGLITNNFEFQHYMTFFLGLLMLVMGIQEFKKERKVYGWLLVVVFLFLLFVSIQGFLLS</sequence>